<comment type="caution">
    <text evidence="1">The sequence shown here is derived from an EMBL/GenBank/DDBJ whole genome shotgun (WGS) entry which is preliminary data.</text>
</comment>
<organism evidence="1 2">
    <name type="scientific">Araneus ventricosus</name>
    <name type="common">Orbweaver spider</name>
    <name type="synonym">Epeira ventricosa</name>
    <dbReference type="NCBI Taxonomy" id="182803"/>
    <lineage>
        <taxon>Eukaryota</taxon>
        <taxon>Metazoa</taxon>
        <taxon>Ecdysozoa</taxon>
        <taxon>Arthropoda</taxon>
        <taxon>Chelicerata</taxon>
        <taxon>Arachnida</taxon>
        <taxon>Araneae</taxon>
        <taxon>Araneomorphae</taxon>
        <taxon>Entelegynae</taxon>
        <taxon>Araneoidea</taxon>
        <taxon>Araneidae</taxon>
        <taxon>Araneus</taxon>
    </lineage>
</organism>
<evidence type="ECO:0000313" key="2">
    <source>
        <dbReference type="Proteomes" id="UP000499080"/>
    </source>
</evidence>
<accession>A0A4Y2P6I7</accession>
<sequence>MLSASDFKVQRRVYTRDCSTKERIEQMKCVNCNEIEHLAAWKGCKALPVIPISGIRQPGKSYAQAASNQTGKEVNTDSQKIVNNQNPLHDLVDLKETKKI</sequence>
<gene>
    <name evidence="1" type="ORF">AVEN_57581_1</name>
</gene>
<proteinExistence type="predicted"/>
<dbReference type="Proteomes" id="UP000499080">
    <property type="component" value="Unassembled WGS sequence"/>
</dbReference>
<keyword evidence="2" id="KW-1185">Reference proteome</keyword>
<reference evidence="1 2" key="1">
    <citation type="journal article" date="2019" name="Sci. Rep.">
        <title>Orb-weaving spider Araneus ventricosus genome elucidates the spidroin gene catalogue.</title>
        <authorList>
            <person name="Kono N."/>
            <person name="Nakamura H."/>
            <person name="Ohtoshi R."/>
            <person name="Moran D.A.P."/>
            <person name="Shinohara A."/>
            <person name="Yoshida Y."/>
            <person name="Fujiwara M."/>
            <person name="Mori M."/>
            <person name="Tomita M."/>
            <person name="Arakawa K."/>
        </authorList>
    </citation>
    <scope>NUCLEOTIDE SEQUENCE [LARGE SCALE GENOMIC DNA]</scope>
</reference>
<evidence type="ECO:0000313" key="1">
    <source>
        <dbReference type="EMBL" id="GBN46911.1"/>
    </source>
</evidence>
<dbReference type="OrthoDB" id="6775860at2759"/>
<dbReference type="EMBL" id="BGPR01010584">
    <property type="protein sequence ID" value="GBN46911.1"/>
    <property type="molecule type" value="Genomic_DNA"/>
</dbReference>
<protein>
    <submittedName>
        <fullName evidence="1">Uncharacterized protein</fullName>
    </submittedName>
</protein>
<name>A0A4Y2P6I7_ARAVE</name>
<dbReference type="AlphaFoldDB" id="A0A4Y2P6I7"/>